<dbReference type="EMBL" id="CP025544">
    <property type="protein sequence ID" value="AXK60608.1"/>
    <property type="molecule type" value="Genomic_DNA"/>
</dbReference>
<gene>
    <name evidence="1" type="ORF">C0J27_02515</name>
</gene>
<sequence length="158" mass="18508">MKKIIFCSLVFLHMYVVSMHENKIHVKVPVVALHKKVSNLDAGYTVRSIATNDSCADHTTDSYSQDPLDFKVVDWTGVAIYSYRDVLVPEKMQRNSSDDWDLNFYKPILTYRKKYTTADLRMYGMFNPEEEKKEREKLQRILAGVHRSIHILFEKKTS</sequence>
<reference evidence="1 2" key="1">
    <citation type="submission" date="2017-12" db="EMBL/GenBank/DDBJ databases">
        <title>Chromulinavorax destructans is a abundant pathogen of dominant heterotrophic picoflagllates.</title>
        <authorList>
            <person name="Deeg C.M."/>
            <person name="Zimmer M."/>
            <person name="Suttle C.A."/>
        </authorList>
    </citation>
    <scope>NUCLEOTIDE SEQUENCE [LARGE SCALE GENOMIC DNA]</scope>
    <source>
        <strain evidence="1 2">SeV1</strain>
    </source>
</reference>
<keyword evidence="2" id="KW-1185">Reference proteome</keyword>
<evidence type="ECO:0000313" key="1">
    <source>
        <dbReference type="EMBL" id="AXK60608.1"/>
    </source>
</evidence>
<protein>
    <submittedName>
        <fullName evidence="1">Uncharacterized protein</fullName>
    </submittedName>
</protein>
<dbReference type="RefSeq" id="WP_115585623.1">
    <property type="nucleotide sequence ID" value="NZ_CP025544.1"/>
</dbReference>
<organism evidence="1 2">
    <name type="scientific">Candidatus Chromulinivorax destructor</name>
    <dbReference type="NCBI Taxonomy" id="2066483"/>
    <lineage>
        <taxon>Bacteria</taxon>
        <taxon>Candidatus Babelota</taxon>
        <taxon>Candidatus Babeliae</taxon>
        <taxon>Candidatus Babeliales</taxon>
        <taxon>Candidatus Chromulinivoraceae</taxon>
        <taxon>Candidatus Chromulinivorax</taxon>
    </lineage>
</organism>
<dbReference type="KEGG" id="cdes:C0J27_02515"/>
<proteinExistence type="predicted"/>
<evidence type="ECO:0000313" key="2">
    <source>
        <dbReference type="Proteomes" id="UP000254834"/>
    </source>
</evidence>
<name>A0A345ZBE1_9BACT</name>
<accession>A0A345ZBE1</accession>
<dbReference type="Proteomes" id="UP000254834">
    <property type="component" value="Chromosome"/>
</dbReference>
<dbReference type="AlphaFoldDB" id="A0A345ZBE1"/>